<proteinExistence type="predicted"/>
<name>A0A177AB68_9PEZI</name>
<organism evidence="2">
    <name type="scientific">Pseudogymnoascus destructans</name>
    <dbReference type="NCBI Taxonomy" id="655981"/>
    <lineage>
        <taxon>Eukaryota</taxon>
        <taxon>Fungi</taxon>
        <taxon>Dikarya</taxon>
        <taxon>Ascomycota</taxon>
        <taxon>Pezizomycotina</taxon>
        <taxon>Leotiomycetes</taxon>
        <taxon>Thelebolales</taxon>
        <taxon>Thelebolaceae</taxon>
        <taxon>Pseudogymnoascus</taxon>
    </lineage>
</organism>
<gene>
    <name evidence="2" type="ORF">VC83_04142</name>
</gene>
<dbReference type="AlphaFoldDB" id="A0A177AB68"/>
<feature type="region of interest" description="Disordered" evidence="1">
    <location>
        <begin position="27"/>
        <end position="55"/>
    </location>
</feature>
<accession>A0A177AB68</accession>
<dbReference type="RefSeq" id="XP_024324630.1">
    <property type="nucleotide sequence ID" value="XM_024467778.1"/>
</dbReference>
<dbReference type="GeneID" id="36287215"/>
<evidence type="ECO:0000313" key="2">
    <source>
        <dbReference type="EMBL" id="OAF59347.1"/>
    </source>
</evidence>
<dbReference type="OrthoDB" id="5095447at2759"/>
<dbReference type="VEuPathDB" id="FungiDB:GMDG_06879"/>
<dbReference type="Proteomes" id="UP000077154">
    <property type="component" value="Unassembled WGS sequence"/>
</dbReference>
<sequence>MCYHRRLHFILCNHVYDLEIVRPCSLPPSATGSSRSSPSSSRTGGSASWDPALTPSMPTARCYPMSHPLTTYKVRRLCEACAVRRARMDKRVREVREGLEGVRGLMEEKGWMGEGV</sequence>
<evidence type="ECO:0000256" key="1">
    <source>
        <dbReference type="SAM" id="MobiDB-lite"/>
    </source>
</evidence>
<protein>
    <submittedName>
        <fullName evidence="2">Uncharacterized protein</fullName>
    </submittedName>
</protein>
<feature type="compositionally biased region" description="Low complexity" evidence="1">
    <location>
        <begin position="27"/>
        <end position="48"/>
    </location>
</feature>
<reference evidence="2" key="1">
    <citation type="submission" date="2016-03" db="EMBL/GenBank/DDBJ databases">
        <title>Updated assembly of Pseudogymnoascus destructans, the fungus causing white-nose syndrome of bats.</title>
        <authorList>
            <person name="Palmer J.M."/>
            <person name="Drees K.P."/>
            <person name="Foster J.T."/>
            <person name="Lindner D.L."/>
        </authorList>
    </citation>
    <scope>NUCLEOTIDE SEQUENCE [LARGE SCALE GENOMIC DNA]</scope>
    <source>
        <strain evidence="2">20631-21</strain>
    </source>
</reference>
<dbReference type="EMBL" id="KV441394">
    <property type="protein sequence ID" value="OAF59347.1"/>
    <property type="molecule type" value="Genomic_DNA"/>
</dbReference>